<accession>A0A8B6DQP0</accession>
<dbReference type="InterPro" id="IPR049050">
    <property type="entry name" value="nSTAND3"/>
</dbReference>
<protein>
    <recommendedName>
        <fullName evidence="4">CARD domain-containing protein</fullName>
    </recommendedName>
</protein>
<evidence type="ECO:0000256" key="2">
    <source>
        <dbReference type="ARBA" id="ARBA00023043"/>
    </source>
</evidence>
<dbReference type="PANTHER" id="PTHR24166">
    <property type="entry name" value="ROLLING PEBBLES, ISOFORM B"/>
    <property type="match status" value="1"/>
</dbReference>
<feature type="repeat" description="ANK" evidence="3">
    <location>
        <begin position="826"/>
        <end position="858"/>
    </location>
</feature>
<dbReference type="Pfam" id="PF20720">
    <property type="entry name" value="nSTAND3"/>
    <property type="match status" value="1"/>
</dbReference>
<dbReference type="PROSITE" id="PS50209">
    <property type="entry name" value="CARD"/>
    <property type="match status" value="1"/>
</dbReference>
<evidence type="ECO:0000256" key="1">
    <source>
        <dbReference type="ARBA" id="ARBA00022737"/>
    </source>
</evidence>
<feature type="repeat" description="ANK" evidence="3">
    <location>
        <begin position="793"/>
        <end position="825"/>
    </location>
</feature>
<reference evidence="5" key="1">
    <citation type="submission" date="2018-11" db="EMBL/GenBank/DDBJ databases">
        <authorList>
            <person name="Alioto T."/>
            <person name="Alioto T."/>
        </authorList>
    </citation>
    <scope>NUCLEOTIDE SEQUENCE</scope>
</reference>
<dbReference type="Pfam" id="PF00619">
    <property type="entry name" value="CARD"/>
    <property type="match status" value="1"/>
</dbReference>
<dbReference type="AlphaFoldDB" id="A0A8B6DQP0"/>
<feature type="repeat" description="ANK" evidence="3">
    <location>
        <begin position="760"/>
        <end position="792"/>
    </location>
</feature>
<evidence type="ECO:0000313" key="5">
    <source>
        <dbReference type="EMBL" id="VDI22249.1"/>
    </source>
</evidence>
<keyword evidence="2 3" id="KW-0040">ANK repeat</keyword>
<feature type="repeat" description="ANK" evidence="3">
    <location>
        <begin position="893"/>
        <end position="925"/>
    </location>
</feature>
<dbReference type="InterPro" id="IPR011029">
    <property type="entry name" value="DEATH-like_dom_sf"/>
</dbReference>
<sequence>MIEDRDEIIKPATQTERNKVLLDILTKRPYGTFNVLKDVLKESDPYNTDVQELVSRMQCIESCDESISCHDIIFHKHIVQLQKNYMKFVHDVDSKTDIADYLYEKSVINTEEKEEVCSSSITRHESNRILYSKLFRKGKDAYTHLVKALRHGQYEDIAFEMENTQVSEHEIQLFQIGMKKLQEREKERDFHAIQTKLEDLTRTHDEVIPKNILEQFERRLKQWKEDDKMYFSTAAEKPVMTSILTENCVAIVGNSGTGKTFLSHHVSLMMMDQGYIIIPCESPGDVRQWFKHGRKTLFVFDDVCGRYTLNQQIFNEWKQRREHMESLLEDNCCKIMFTCRLDVYKEEQFSSLSIFKTCHIDLSSQELRLSAAERFEIAKMYFGENANKVTELSEKYDFFPLLCSLYHKQKFQKHINISNFFSNPFEVFQSELENLYREGDAGKMKYCSLVLCVMFNNTLKEENFSIKFKKGGPLIEDLLDKCELSIETSMERLRKSLKTLAGTYIVKEDGTYKIIHDKLFDFLAKYFGEKMIQLFIDYVKTGFIRERFICETEDNMDTDIEFAIRIPDNEINRYIKRLVMDWDNGFVDNVFDNRNMNSSTFKKKFINKLNKLDQSKQEELACKHDIKSKDIALGGSCYVGSVDLVRWLISRKSDINYCKEDGCFPLFWASQEGHINVVEELLQQSAEVNQYNNNGVSSLHIASQNGHVHVVKELLKYSAEVNQCNFNGVSPLYIASQDGHVDVVKVLLQHSAHVNQCMINGVSPLWQASQNGHVDVVKELLQHLAEVNRCDEDGYSPLYIASQEGHVEVVNELLQNSTEVNQCANNDTSPLWIASQNGHVHVVKCLLKYSADVNVCINNSITPLLIACYYNRREVVHELLKCNDVDIDVCDSDGSSAIYIASQQGHVDVIKELLQHAAKVNKCKNNGASPLYIASEIGHVNVVKELLQHSATVTLCDNDSVSPLYIASQNGNVDVVIELLKHSAELNLCDNNGVSPLSIACQEGHVNVVQKLLKHSADVNLCDNDGISPLTIASQNGHVDVVKELLQHSADVKQCDNDVDSPL</sequence>
<dbReference type="SUPFAM" id="SSF52540">
    <property type="entry name" value="P-loop containing nucleoside triphosphate hydrolases"/>
    <property type="match status" value="1"/>
</dbReference>
<dbReference type="CDD" id="cd01671">
    <property type="entry name" value="CARD"/>
    <property type="match status" value="2"/>
</dbReference>
<dbReference type="Proteomes" id="UP000596742">
    <property type="component" value="Unassembled WGS sequence"/>
</dbReference>
<dbReference type="SUPFAM" id="SSF48403">
    <property type="entry name" value="Ankyrin repeat"/>
    <property type="match status" value="2"/>
</dbReference>
<feature type="repeat" description="ANK" evidence="3">
    <location>
        <begin position="1025"/>
        <end position="1057"/>
    </location>
</feature>
<feature type="repeat" description="ANK" evidence="3">
    <location>
        <begin position="661"/>
        <end position="693"/>
    </location>
</feature>
<evidence type="ECO:0000313" key="6">
    <source>
        <dbReference type="Proteomes" id="UP000596742"/>
    </source>
</evidence>
<feature type="repeat" description="ANK" evidence="3">
    <location>
        <begin position="959"/>
        <end position="991"/>
    </location>
</feature>
<dbReference type="Gene3D" id="1.25.40.20">
    <property type="entry name" value="Ankyrin repeat-containing domain"/>
    <property type="match status" value="3"/>
</dbReference>
<dbReference type="Pfam" id="PF12796">
    <property type="entry name" value="Ank_2"/>
    <property type="match status" value="4"/>
</dbReference>
<dbReference type="OrthoDB" id="60283at2759"/>
<dbReference type="PROSITE" id="PS50088">
    <property type="entry name" value="ANK_REPEAT"/>
    <property type="match status" value="11"/>
</dbReference>
<feature type="repeat" description="ANK" evidence="3">
    <location>
        <begin position="727"/>
        <end position="755"/>
    </location>
</feature>
<keyword evidence="1" id="KW-0677">Repeat</keyword>
<comment type="caution">
    <text evidence="5">The sequence shown here is derived from an EMBL/GenBank/DDBJ whole genome shotgun (WGS) entry which is preliminary data.</text>
</comment>
<dbReference type="PRINTS" id="PR01415">
    <property type="entry name" value="ANKYRIN"/>
</dbReference>
<dbReference type="InterPro" id="IPR001315">
    <property type="entry name" value="CARD"/>
</dbReference>
<feature type="repeat" description="ANK" evidence="3">
    <location>
        <begin position="992"/>
        <end position="1024"/>
    </location>
</feature>
<dbReference type="InterPro" id="IPR002110">
    <property type="entry name" value="Ankyrin_rpt"/>
</dbReference>
<dbReference type="SMART" id="SM00248">
    <property type="entry name" value="ANK"/>
    <property type="match status" value="13"/>
</dbReference>
<gene>
    <name evidence="5" type="ORF">MGAL_10B042958</name>
</gene>
<feature type="domain" description="CARD" evidence="4">
    <location>
        <begin position="81"/>
        <end position="164"/>
    </location>
</feature>
<dbReference type="Gene3D" id="1.10.533.10">
    <property type="entry name" value="Death Domain, Fas"/>
    <property type="match status" value="1"/>
</dbReference>
<dbReference type="EMBL" id="UYJE01003763">
    <property type="protein sequence ID" value="VDI22249.1"/>
    <property type="molecule type" value="Genomic_DNA"/>
</dbReference>
<dbReference type="SUPFAM" id="SSF47986">
    <property type="entry name" value="DEATH domain"/>
    <property type="match status" value="1"/>
</dbReference>
<organism evidence="5 6">
    <name type="scientific">Mytilus galloprovincialis</name>
    <name type="common">Mediterranean mussel</name>
    <dbReference type="NCBI Taxonomy" id="29158"/>
    <lineage>
        <taxon>Eukaryota</taxon>
        <taxon>Metazoa</taxon>
        <taxon>Spiralia</taxon>
        <taxon>Lophotrochozoa</taxon>
        <taxon>Mollusca</taxon>
        <taxon>Bivalvia</taxon>
        <taxon>Autobranchia</taxon>
        <taxon>Pteriomorphia</taxon>
        <taxon>Mytilida</taxon>
        <taxon>Mytiloidea</taxon>
        <taxon>Mytilidae</taxon>
        <taxon>Mytilinae</taxon>
        <taxon>Mytilus</taxon>
    </lineage>
</organism>
<dbReference type="Pfam" id="PF00023">
    <property type="entry name" value="Ank"/>
    <property type="match status" value="1"/>
</dbReference>
<dbReference type="PROSITE" id="PS50297">
    <property type="entry name" value="ANK_REP_REGION"/>
    <property type="match status" value="11"/>
</dbReference>
<evidence type="ECO:0000259" key="4">
    <source>
        <dbReference type="PROSITE" id="PS50209"/>
    </source>
</evidence>
<proteinExistence type="predicted"/>
<dbReference type="PANTHER" id="PTHR24166:SF63">
    <property type="entry name" value="ANKYRIN REPEAT DOMAIN 29"/>
    <property type="match status" value="1"/>
</dbReference>
<keyword evidence="6" id="KW-1185">Reference proteome</keyword>
<feature type="repeat" description="ANK" evidence="3">
    <location>
        <begin position="694"/>
        <end position="726"/>
    </location>
</feature>
<name>A0A8B6DQP0_MYTGA</name>
<dbReference type="InterPro" id="IPR027417">
    <property type="entry name" value="P-loop_NTPase"/>
</dbReference>
<dbReference type="InterPro" id="IPR050889">
    <property type="entry name" value="Dendritic_Spine_Reg/Scaffold"/>
</dbReference>
<dbReference type="GO" id="GO:0042981">
    <property type="term" value="P:regulation of apoptotic process"/>
    <property type="evidence" value="ECO:0007669"/>
    <property type="project" value="InterPro"/>
</dbReference>
<dbReference type="InterPro" id="IPR036770">
    <property type="entry name" value="Ankyrin_rpt-contain_sf"/>
</dbReference>
<evidence type="ECO:0000256" key="3">
    <source>
        <dbReference type="PROSITE-ProRule" id="PRU00023"/>
    </source>
</evidence>
<feature type="repeat" description="ANK" evidence="3">
    <location>
        <begin position="926"/>
        <end position="958"/>
    </location>
</feature>